<evidence type="ECO:0000313" key="1">
    <source>
        <dbReference type="EMBL" id="QQP41524.1"/>
    </source>
</evidence>
<name>A0A7T8H144_CALRO</name>
<accession>A0A7T8H144</accession>
<evidence type="ECO:0000313" key="2">
    <source>
        <dbReference type="Proteomes" id="UP000595437"/>
    </source>
</evidence>
<gene>
    <name evidence="1" type="ORF">FKW44_015927</name>
</gene>
<reference evidence="2" key="1">
    <citation type="submission" date="2021-01" db="EMBL/GenBank/DDBJ databases">
        <title>Caligus Genome Assembly.</title>
        <authorList>
            <person name="Gallardo-Escarate C."/>
        </authorList>
    </citation>
    <scope>NUCLEOTIDE SEQUENCE [LARGE SCALE GENOMIC DNA]</scope>
</reference>
<protein>
    <submittedName>
        <fullName evidence="1">Uncharacterized protein</fullName>
    </submittedName>
</protein>
<dbReference type="AlphaFoldDB" id="A0A7T8H144"/>
<feature type="non-terminal residue" evidence="1">
    <location>
        <position position="59"/>
    </location>
</feature>
<dbReference type="Proteomes" id="UP000595437">
    <property type="component" value="Chromosome 10"/>
</dbReference>
<proteinExistence type="predicted"/>
<organism evidence="1 2">
    <name type="scientific">Caligus rogercresseyi</name>
    <name type="common">Sea louse</name>
    <dbReference type="NCBI Taxonomy" id="217165"/>
    <lineage>
        <taxon>Eukaryota</taxon>
        <taxon>Metazoa</taxon>
        <taxon>Ecdysozoa</taxon>
        <taxon>Arthropoda</taxon>
        <taxon>Crustacea</taxon>
        <taxon>Multicrustacea</taxon>
        <taxon>Hexanauplia</taxon>
        <taxon>Copepoda</taxon>
        <taxon>Siphonostomatoida</taxon>
        <taxon>Caligidae</taxon>
        <taxon>Caligus</taxon>
    </lineage>
</organism>
<keyword evidence="2" id="KW-1185">Reference proteome</keyword>
<sequence>MFGFSSRGMKISNKTKGVRFCSFKHKALIAKKLANITNKTGRDQRDSAWTAGIYAVFSM</sequence>
<dbReference type="EMBL" id="CP045899">
    <property type="protein sequence ID" value="QQP41524.1"/>
    <property type="molecule type" value="Genomic_DNA"/>
</dbReference>